<evidence type="ECO:0000313" key="1">
    <source>
        <dbReference type="EMBL" id="RTH03701.1"/>
    </source>
</evidence>
<comment type="caution">
    <text evidence="1">The sequence shown here is derived from an EMBL/GenBank/DDBJ whole genome shotgun (WGS) entry which is preliminary data.</text>
</comment>
<gene>
    <name evidence="1" type="ORF">CSW47_08390</name>
</gene>
<dbReference type="EMBL" id="PELP01000222">
    <property type="protein sequence ID" value="RTH03701.1"/>
    <property type="molecule type" value="Genomic_DNA"/>
</dbReference>
<proteinExistence type="predicted"/>
<sequence length="61" mass="6830">MWWWIPGLLLASLLSFLLGRECYPEVLSGICGLPEAKLPGWLLLGATLVALMTYRKQRRGA</sequence>
<name>A0A430R8R4_THESC</name>
<dbReference type="Proteomes" id="UP000286734">
    <property type="component" value="Unassembled WGS sequence"/>
</dbReference>
<evidence type="ECO:0000313" key="2">
    <source>
        <dbReference type="Proteomes" id="UP000286734"/>
    </source>
</evidence>
<organism evidence="1 2">
    <name type="scientific">Thermus scotoductus</name>
    <dbReference type="NCBI Taxonomy" id="37636"/>
    <lineage>
        <taxon>Bacteria</taxon>
        <taxon>Thermotogati</taxon>
        <taxon>Deinococcota</taxon>
        <taxon>Deinococci</taxon>
        <taxon>Thermales</taxon>
        <taxon>Thermaceae</taxon>
        <taxon>Thermus</taxon>
    </lineage>
</organism>
<protein>
    <submittedName>
        <fullName evidence="1">Uncharacterized protein</fullName>
    </submittedName>
</protein>
<reference evidence="1 2" key="1">
    <citation type="journal article" date="2019" name="Extremophiles">
        <title>Biogeography of thermophiles and predominance of Thermus scotoductus in domestic water heaters.</title>
        <authorList>
            <person name="Wilpiszeski R.L."/>
            <person name="Zhang Z."/>
            <person name="House C.H."/>
        </authorList>
    </citation>
    <scope>NUCLEOTIDE SEQUENCE [LARGE SCALE GENOMIC DNA]</scope>
    <source>
        <strain evidence="1 2">34_S34</strain>
    </source>
</reference>
<accession>A0A430R8R4</accession>
<dbReference type="AlphaFoldDB" id="A0A430R8R4"/>